<keyword evidence="1" id="KW-0346">Stress response</keyword>
<protein>
    <submittedName>
        <fullName evidence="6">Putative intracellular protease/amidase</fullName>
    </submittedName>
</protein>
<sequence>MKLLIHLIATLLITLNSSSSFAKNNAKVLIVLTSHSQLGDTGKKTGFWLPELTHPYYELTDAGYSTDIASIQGGMAPIDPGSYDDKDEYNNRFLKDPELLSKVIKSIPIENIDPADYSAVIYSGGSGTMWDFPNNAHVDRLTKAIYESNGIVSAICHGPAALINVKLSDGSYLIAGKKIAAFTNDEEADIGQTEILPFLLQDKLLEIGADHIYAKSWAENVVVDGRLITGQNPASAKKVATKIIKHLKETQKNNEKGLHL</sequence>
<evidence type="ECO:0000256" key="4">
    <source>
        <dbReference type="SAM" id="SignalP"/>
    </source>
</evidence>
<dbReference type="InterPro" id="IPR029062">
    <property type="entry name" value="Class_I_gatase-like"/>
</dbReference>
<dbReference type="PANTHER" id="PTHR48094">
    <property type="entry name" value="PROTEIN/NUCLEIC ACID DEGLYCASE DJ-1-RELATED"/>
    <property type="match status" value="1"/>
</dbReference>
<evidence type="ECO:0000259" key="5">
    <source>
        <dbReference type="Pfam" id="PF01965"/>
    </source>
</evidence>
<feature type="chain" id="PRO_5018074677" evidence="4">
    <location>
        <begin position="23"/>
        <end position="260"/>
    </location>
</feature>
<dbReference type="Proteomes" id="UP000275394">
    <property type="component" value="Unassembled WGS sequence"/>
</dbReference>
<keyword evidence="6" id="KW-0378">Hydrolase</keyword>
<dbReference type="EMBL" id="RKHR01000005">
    <property type="protein sequence ID" value="ROS00184.1"/>
    <property type="molecule type" value="Genomic_DNA"/>
</dbReference>
<evidence type="ECO:0000313" key="7">
    <source>
        <dbReference type="Proteomes" id="UP000275394"/>
    </source>
</evidence>
<dbReference type="InterPro" id="IPR002818">
    <property type="entry name" value="DJ-1/PfpI"/>
</dbReference>
<dbReference type="GO" id="GO:0019172">
    <property type="term" value="F:glyoxalase III activity"/>
    <property type="evidence" value="ECO:0007669"/>
    <property type="project" value="TreeGrafter"/>
</dbReference>
<keyword evidence="2" id="KW-0456">Lyase</keyword>
<comment type="caution">
    <text evidence="6">The sequence shown here is derived from an EMBL/GenBank/DDBJ whole genome shotgun (WGS) entry which is preliminary data.</text>
</comment>
<dbReference type="Pfam" id="PF01965">
    <property type="entry name" value="DJ-1_PfpI"/>
    <property type="match status" value="1"/>
</dbReference>
<dbReference type="GO" id="GO:0019243">
    <property type="term" value="P:methylglyoxal catabolic process to D-lactate via S-lactoyl-glutathione"/>
    <property type="evidence" value="ECO:0007669"/>
    <property type="project" value="TreeGrafter"/>
</dbReference>
<dbReference type="Gene3D" id="3.40.50.880">
    <property type="match status" value="1"/>
</dbReference>
<dbReference type="SUPFAM" id="SSF52317">
    <property type="entry name" value="Class I glutamine amidotransferase-like"/>
    <property type="match status" value="1"/>
</dbReference>
<feature type="domain" description="DJ-1/PfpI" evidence="5">
    <location>
        <begin position="51"/>
        <end position="245"/>
    </location>
</feature>
<dbReference type="PANTHER" id="PTHR48094:SF11">
    <property type="entry name" value="GLUTATHIONE-INDEPENDENT GLYOXALASE HSP31-RELATED"/>
    <property type="match status" value="1"/>
</dbReference>
<evidence type="ECO:0000256" key="1">
    <source>
        <dbReference type="ARBA" id="ARBA00023016"/>
    </source>
</evidence>
<evidence type="ECO:0000313" key="6">
    <source>
        <dbReference type="EMBL" id="ROS00184.1"/>
    </source>
</evidence>
<proteinExistence type="inferred from homology"/>
<keyword evidence="7" id="KW-1185">Reference proteome</keyword>
<keyword evidence="6" id="KW-0645">Protease</keyword>
<dbReference type="CDD" id="cd03141">
    <property type="entry name" value="GATase1_Hsp31_like"/>
    <property type="match status" value="1"/>
</dbReference>
<comment type="similarity">
    <text evidence="3">Belongs to the peptidase C56 family. HSP31-like subfamily.</text>
</comment>
<dbReference type="GO" id="GO:0005737">
    <property type="term" value="C:cytoplasm"/>
    <property type="evidence" value="ECO:0007669"/>
    <property type="project" value="TreeGrafter"/>
</dbReference>
<reference evidence="6 7" key="1">
    <citation type="submission" date="2018-11" db="EMBL/GenBank/DDBJ databases">
        <title>Genomic Encyclopedia of Type Strains, Phase IV (KMG-IV): sequencing the most valuable type-strain genomes for metagenomic binning, comparative biology and taxonomic classification.</title>
        <authorList>
            <person name="Goeker M."/>
        </authorList>
    </citation>
    <scope>NUCLEOTIDE SEQUENCE [LARGE SCALE GENOMIC DNA]</scope>
    <source>
        <strain evidence="6 7">DSM 100316</strain>
    </source>
</reference>
<evidence type="ECO:0000256" key="3">
    <source>
        <dbReference type="ARBA" id="ARBA00038493"/>
    </source>
</evidence>
<keyword evidence="4" id="KW-0732">Signal</keyword>
<gene>
    <name evidence="6" type="ORF">EDC56_2821</name>
</gene>
<name>A0A3N2DK50_9GAMM</name>
<dbReference type="GO" id="GO:0006508">
    <property type="term" value="P:proteolysis"/>
    <property type="evidence" value="ECO:0007669"/>
    <property type="project" value="UniProtKB-KW"/>
</dbReference>
<dbReference type="GO" id="GO:0008233">
    <property type="term" value="F:peptidase activity"/>
    <property type="evidence" value="ECO:0007669"/>
    <property type="project" value="UniProtKB-KW"/>
</dbReference>
<organism evidence="6 7">
    <name type="scientific">Sinobacterium caligoides</name>
    <dbReference type="NCBI Taxonomy" id="933926"/>
    <lineage>
        <taxon>Bacteria</taxon>
        <taxon>Pseudomonadati</taxon>
        <taxon>Pseudomonadota</taxon>
        <taxon>Gammaproteobacteria</taxon>
        <taxon>Cellvibrionales</taxon>
        <taxon>Spongiibacteraceae</taxon>
        <taxon>Sinobacterium</taxon>
    </lineage>
</organism>
<evidence type="ECO:0000256" key="2">
    <source>
        <dbReference type="ARBA" id="ARBA00023239"/>
    </source>
</evidence>
<feature type="signal peptide" evidence="4">
    <location>
        <begin position="1"/>
        <end position="22"/>
    </location>
</feature>
<accession>A0A3N2DK50</accession>
<dbReference type="AlphaFoldDB" id="A0A3N2DK50"/>
<dbReference type="InterPro" id="IPR050325">
    <property type="entry name" value="Prot/Nucl_acid_deglycase"/>
</dbReference>
<dbReference type="RefSeq" id="WP_123713163.1">
    <property type="nucleotide sequence ID" value="NZ_RKHR01000005.1"/>
</dbReference>
<dbReference type="OrthoDB" id="9792284at2"/>